<organism evidence="1 2">
    <name type="scientific">Camelus dromedarius</name>
    <name type="common">Dromedary</name>
    <name type="synonym">Arabian camel</name>
    <dbReference type="NCBI Taxonomy" id="9838"/>
    <lineage>
        <taxon>Eukaryota</taxon>
        <taxon>Metazoa</taxon>
        <taxon>Chordata</taxon>
        <taxon>Craniata</taxon>
        <taxon>Vertebrata</taxon>
        <taxon>Euteleostomi</taxon>
        <taxon>Mammalia</taxon>
        <taxon>Eutheria</taxon>
        <taxon>Laurasiatheria</taxon>
        <taxon>Artiodactyla</taxon>
        <taxon>Tylopoda</taxon>
        <taxon>Camelidae</taxon>
        <taxon>Camelus</taxon>
    </lineage>
</organism>
<protein>
    <submittedName>
        <fullName evidence="1">Uncharacterized protein</fullName>
    </submittedName>
</protein>
<name>A0A5N4DSA7_CAMDR</name>
<gene>
    <name evidence="1" type="ORF">Cadr_000012145</name>
</gene>
<comment type="caution">
    <text evidence="1">The sequence shown here is derived from an EMBL/GenBank/DDBJ whole genome shotgun (WGS) entry which is preliminary data.</text>
</comment>
<keyword evidence="2" id="KW-1185">Reference proteome</keyword>
<dbReference type="AlphaFoldDB" id="A0A5N4DSA7"/>
<reference evidence="1 2" key="1">
    <citation type="journal article" date="2019" name="Mol. Ecol. Resour.">
        <title>Improving Illumina assemblies with Hi-C and long reads: an example with the North African dromedary.</title>
        <authorList>
            <person name="Elbers J.P."/>
            <person name="Rogers M.F."/>
            <person name="Perelman P.L."/>
            <person name="Proskuryakova A.A."/>
            <person name="Serdyukova N.A."/>
            <person name="Johnson W.E."/>
            <person name="Horin P."/>
            <person name="Corander J."/>
            <person name="Murphy D."/>
            <person name="Burger P.A."/>
        </authorList>
    </citation>
    <scope>NUCLEOTIDE SEQUENCE [LARGE SCALE GENOMIC DNA]</scope>
    <source>
        <strain evidence="1">Drom800</strain>
        <tissue evidence="1">Blood</tissue>
    </source>
</reference>
<evidence type="ECO:0000313" key="2">
    <source>
        <dbReference type="Proteomes" id="UP000299084"/>
    </source>
</evidence>
<dbReference type="Proteomes" id="UP000299084">
    <property type="component" value="Unassembled WGS sequence"/>
</dbReference>
<dbReference type="EMBL" id="JWIN03000009">
    <property type="protein sequence ID" value="KAB1274073.1"/>
    <property type="molecule type" value="Genomic_DNA"/>
</dbReference>
<accession>A0A5N4DSA7</accession>
<proteinExistence type="predicted"/>
<sequence length="42" mass="4698">MRWAVVLGSPASFISASGLDPSTEIRRPAPEPVQVWSRTWKM</sequence>
<evidence type="ECO:0000313" key="1">
    <source>
        <dbReference type="EMBL" id="KAB1274073.1"/>
    </source>
</evidence>